<gene>
    <name evidence="2" type="ORF">NP233_g7349</name>
</gene>
<organism evidence="2 3">
    <name type="scientific">Leucocoprinus birnbaumii</name>
    <dbReference type="NCBI Taxonomy" id="56174"/>
    <lineage>
        <taxon>Eukaryota</taxon>
        <taxon>Fungi</taxon>
        <taxon>Dikarya</taxon>
        <taxon>Basidiomycota</taxon>
        <taxon>Agaricomycotina</taxon>
        <taxon>Agaricomycetes</taxon>
        <taxon>Agaricomycetidae</taxon>
        <taxon>Agaricales</taxon>
        <taxon>Agaricineae</taxon>
        <taxon>Agaricaceae</taxon>
        <taxon>Leucocoprinus</taxon>
    </lineage>
</organism>
<dbReference type="Gene3D" id="3.80.10.10">
    <property type="entry name" value="Ribonuclease Inhibitor"/>
    <property type="match status" value="1"/>
</dbReference>
<evidence type="ECO:0000256" key="1">
    <source>
        <dbReference type="SAM" id="MobiDB-lite"/>
    </source>
</evidence>
<name>A0AAD5VUU8_9AGAR</name>
<dbReference type="EMBL" id="JANIEX010000530">
    <property type="protein sequence ID" value="KAJ3565896.1"/>
    <property type="molecule type" value="Genomic_DNA"/>
</dbReference>
<dbReference type="InterPro" id="IPR032675">
    <property type="entry name" value="LRR_dom_sf"/>
</dbReference>
<comment type="caution">
    <text evidence="2">The sequence shown here is derived from an EMBL/GenBank/DDBJ whole genome shotgun (WGS) entry which is preliminary data.</text>
</comment>
<dbReference type="Proteomes" id="UP001213000">
    <property type="component" value="Unassembled WGS sequence"/>
</dbReference>
<dbReference type="AlphaFoldDB" id="A0AAD5VUU8"/>
<keyword evidence="3" id="KW-1185">Reference proteome</keyword>
<accession>A0AAD5VUU8</accession>
<evidence type="ECO:0000313" key="2">
    <source>
        <dbReference type="EMBL" id="KAJ3565896.1"/>
    </source>
</evidence>
<proteinExistence type="predicted"/>
<feature type="region of interest" description="Disordered" evidence="1">
    <location>
        <begin position="1"/>
        <end position="24"/>
    </location>
</feature>
<protein>
    <submittedName>
        <fullName evidence="2">Uncharacterized protein</fullName>
    </submittedName>
</protein>
<evidence type="ECO:0000313" key="3">
    <source>
        <dbReference type="Proteomes" id="UP001213000"/>
    </source>
</evidence>
<dbReference type="SUPFAM" id="SSF52047">
    <property type="entry name" value="RNI-like"/>
    <property type="match status" value="1"/>
</dbReference>
<sequence>MDNSQLEPEVAESSASSTLSIHTPRGNVITSTSYAEKSRRPGQSRFPLLCNSSTDVSQAFRPVLKNASSIQHLSIHVTCTSQLREFLTSEADFNNLESLSLSVQQVDDIDGPITIFRNSPCLNRVIFDLQGCPPSTSLIQLPWSSVQEFEMTGAAMLPSDTFQTLLASCTNLRKASFWIEDPHCDGVPLSSSGASSPSATPTTIPNLTHLSISFYGRRTKTATSLLTGFNLPSLRHFHFFSGFVTLPLLPCVVTHKLESLEVSGVSVPALQFHELAHANPSLRSLTLDLRYFGSNDIVGILGALAQGQPCLFSSMSSLALWTRDVSPHIGDYLRMIRSRGQFSGKGFRFSLYLARRQHGSCCYFSNCTSPSQGNTRLDEVLALADACERTGGVDFYLKDVKPDEGIHRII</sequence>
<reference evidence="2" key="1">
    <citation type="submission" date="2022-07" db="EMBL/GenBank/DDBJ databases">
        <title>Genome Sequence of Leucocoprinus birnbaumii.</title>
        <authorList>
            <person name="Buettner E."/>
        </authorList>
    </citation>
    <scope>NUCLEOTIDE SEQUENCE</scope>
    <source>
        <strain evidence="2">VT141</strain>
    </source>
</reference>